<evidence type="ECO:0000313" key="2">
    <source>
        <dbReference type="Proteomes" id="UP000199766"/>
    </source>
</evidence>
<dbReference type="STRING" id="180197.SAMN02982919_02890"/>
<gene>
    <name evidence="1" type="ORF">SAMN02982919_02890</name>
</gene>
<dbReference type="EMBL" id="FOGD01000013">
    <property type="protein sequence ID" value="SER72537.1"/>
    <property type="molecule type" value="Genomic_DNA"/>
</dbReference>
<dbReference type="Pfam" id="PF05717">
    <property type="entry name" value="TnpB_IS66"/>
    <property type="match status" value="1"/>
</dbReference>
<protein>
    <submittedName>
        <fullName evidence="1">IS66 Orf2 like protein</fullName>
    </submittedName>
</protein>
<dbReference type="AlphaFoldDB" id="A0A1H9RIT5"/>
<organism evidence="1 2">
    <name type="scientific">Giesbergeria anulus</name>
    <dbReference type="NCBI Taxonomy" id="180197"/>
    <lineage>
        <taxon>Bacteria</taxon>
        <taxon>Pseudomonadati</taxon>
        <taxon>Pseudomonadota</taxon>
        <taxon>Betaproteobacteria</taxon>
        <taxon>Burkholderiales</taxon>
        <taxon>Comamonadaceae</taxon>
        <taxon>Giesbergeria</taxon>
    </lineage>
</organism>
<dbReference type="PANTHER" id="PTHR36455:SF1">
    <property type="entry name" value="BLR8292 PROTEIN"/>
    <property type="match status" value="1"/>
</dbReference>
<dbReference type="InterPro" id="IPR008878">
    <property type="entry name" value="Transposase_IS66_Orf2"/>
</dbReference>
<sequence>MAGGGRIRLRDLAARGADVIQVQAVWLATQPLDMRSGIDSALARVVAVFGAVQPHHAYVFANRSSTRVKVLVHDGIGIWLAARRLHRGRFVWADAQAGAQIQLSQQQLQALVLGLPWKRLGPDGAIRLV</sequence>
<accession>A0A1H9RIT5</accession>
<reference evidence="1 2" key="1">
    <citation type="submission" date="2016-10" db="EMBL/GenBank/DDBJ databases">
        <authorList>
            <person name="de Groot N.N."/>
        </authorList>
    </citation>
    <scope>NUCLEOTIDE SEQUENCE [LARGE SCALE GENOMIC DNA]</scope>
    <source>
        <strain evidence="1 2">ATCC 35958</strain>
    </source>
</reference>
<name>A0A1H9RIT5_9BURK</name>
<dbReference type="PANTHER" id="PTHR36455">
    <property type="match status" value="1"/>
</dbReference>
<evidence type="ECO:0000313" key="1">
    <source>
        <dbReference type="EMBL" id="SER72537.1"/>
    </source>
</evidence>
<dbReference type="NCBIfam" id="NF033819">
    <property type="entry name" value="IS66_TnpB"/>
    <property type="match status" value="1"/>
</dbReference>
<proteinExistence type="predicted"/>
<keyword evidence="2" id="KW-1185">Reference proteome</keyword>
<dbReference type="Proteomes" id="UP000199766">
    <property type="component" value="Unassembled WGS sequence"/>
</dbReference>